<feature type="compositionally biased region" description="Acidic residues" evidence="1">
    <location>
        <begin position="88"/>
        <end position="98"/>
    </location>
</feature>
<gene>
    <name evidence="2" type="ORF">KIH74_19045</name>
</gene>
<sequence length="135" mass="13813">MNHRHLDPDLLAGAVPAAWAQDARRALGALQDALTPTEPGTPGDDERTGTSCPVCLGTAALHRHGPALLDRIGVLATALASALREDGAETETPGDTEEGAGTGESGPAGLREGDRGTAPTHRRRPPTTVQIDVSG</sequence>
<comment type="caution">
    <text evidence="2">The sequence shown here is derived from an EMBL/GenBank/DDBJ whole genome shotgun (WGS) entry which is preliminary data.</text>
</comment>
<feature type="region of interest" description="Disordered" evidence="1">
    <location>
        <begin position="30"/>
        <end position="50"/>
    </location>
</feature>
<feature type="region of interest" description="Disordered" evidence="1">
    <location>
        <begin position="82"/>
        <end position="135"/>
    </location>
</feature>
<accession>A0ABS5TL05</accession>
<dbReference type="EMBL" id="JAHBAY010000007">
    <property type="protein sequence ID" value="MBT0771044.1"/>
    <property type="molecule type" value="Genomic_DNA"/>
</dbReference>
<dbReference type="Proteomes" id="UP001197247">
    <property type="component" value="Unassembled WGS sequence"/>
</dbReference>
<proteinExistence type="predicted"/>
<name>A0ABS5TL05_9ACTN</name>
<reference evidence="2 3" key="1">
    <citation type="submission" date="2021-05" db="EMBL/GenBank/DDBJ databases">
        <title>Kineosporia and Streptomyces sp. nov. two new marine actinobacteria isolated from Coral.</title>
        <authorList>
            <person name="Buangrab K."/>
            <person name="Sutthacheep M."/>
            <person name="Yeemin T."/>
            <person name="Harunari E."/>
            <person name="Igarashi Y."/>
            <person name="Kanchanasin P."/>
            <person name="Tanasupawat S."/>
            <person name="Phongsopitanun W."/>
        </authorList>
    </citation>
    <scope>NUCLEOTIDE SEQUENCE [LARGE SCALE GENOMIC DNA]</scope>
    <source>
        <strain evidence="2 3">J2-2</strain>
    </source>
</reference>
<evidence type="ECO:0000313" key="3">
    <source>
        <dbReference type="Proteomes" id="UP001197247"/>
    </source>
</evidence>
<dbReference type="RefSeq" id="WP_214157320.1">
    <property type="nucleotide sequence ID" value="NZ_JAHBAY010000007.1"/>
</dbReference>
<evidence type="ECO:0000313" key="2">
    <source>
        <dbReference type="EMBL" id="MBT0771044.1"/>
    </source>
</evidence>
<protein>
    <submittedName>
        <fullName evidence="2">Uncharacterized protein</fullName>
    </submittedName>
</protein>
<keyword evidence="3" id="KW-1185">Reference proteome</keyword>
<evidence type="ECO:0000256" key="1">
    <source>
        <dbReference type="SAM" id="MobiDB-lite"/>
    </source>
</evidence>
<organism evidence="2 3">
    <name type="scientific">Kineosporia corallincola</name>
    <dbReference type="NCBI Taxonomy" id="2835133"/>
    <lineage>
        <taxon>Bacteria</taxon>
        <taxon>Bacillati</taxon>
        <taxon>Actinomycetota</taxon>
        <taxon>Actinomycetes</taxon>
        <taxon>Kineosporiales</taxon>
        <taxon>Kineosporiaceae</taxon>
        <taxon>Kineosporia</taxon>
    </lineage>
</organism>